<name>A0AAE0GJI6_9CHLO</name>
<evidence type="ECO:0000313" key="2">
    <source>
        <dbReference type="Proteomes" id="UP001190700"/>
    </source>
</evidence>
<gene>
    <name evidence="1" type="ORF">CYMTET_12827</name>
</gene>
<accession>A0AAE0GJI6</accession>
<comment type="caution">
    <text evidence="1">The sequence shown here is derived from an EMBL/GenBank/DDBJ whole genome shotgun (WGS) entry which is preliminary data.</text>
</comment>
<dbReference type="EMBL" id="LGRX02005036">
    <property type="protein sequence ID" value="KAK3279277.1"/>
    <property type="molecule type" value="Genomic_DNA"/>
</dbReference>
<evidence type="ECO:0000313" key="1">
    <source>
        <dbReference type="EMBL" id="KAK3279277.1"/>
    </source>
</evidence>
<dbReference type="AlphaFoldDB" id="A0AAE0GJI6"/>
<keyword evidence="2" id="KW-1185">Reference proteome</keyword>
<protein>
    <submittedName>
        <fullName evidence="1">Uncharacterized protein</fullName>
    </submittedName>
</protein>
<sequence length="75" mass="7524">MLAPVIGGDVELDAHLELLPDALMDGIHGVDRKAGQSTSSSSCCTMESAAGASSSLSLLELAEGVGLLAITLRVA</sequence>
<dbReference type="Proteomes" id="UP001190700">
    <property type="component" value="Unassembled WGS sequence"/>
</dbReference>
<proteinExistence type="predicted"/>
<reference evidence="1 2" key="1">
    <citation type="journal article" date="2015" name="Genome Biol. Evol.">
        <title>Comparative Genomics of a Bacterivorous Green Alga Reveals Evolutionary Causalities and Consequences of Phago-Mixotrophic Mode of Nutrition.</title>
        <authorList>
            <person name="Burns J.A."/>
            <person name="Paasch A."/>
            <person name="Narechania A."/>
            <person name="Kim E."/>
        </authorList>
    </citation>
    <scope>NUCLEOTIDE SEQUENCE [LARGE SCALE GENOMIC DNA]</scope>
    <source>
        <strain evidence="1 2">PLY_AMNH</strain>
    </source>
</reference>
<organism evidence="1 2">
    <name type="scientific">Cymbomonas tetramitiformis</name>
    <dbReference type="NCBI Taxonomy" id="36881"/>
    <lineage>
        <taxon>Eukaryota</taxon>
        <taxon>Viridiplantae</taxon>
        <taxon>Chlorophyta</taxon>
        <taxon>Pyramimonadophyceae</taxon>
        <taxon>Pyramimonadales</taxon>
        <taxon>Pyramimonadaceae</taxon>
        <taxon>Cymbomonas</taxon>
    </lineage>
</organism>